<evidence type="ECO:0000256" key="2">
    <source>
        <dbReference type="SAM" id="SignalP"/>
    </source>
</evidence>
<feature type="chain" id="PRO_5002245045" evidence="2">
    <location>
        <begin position="47"/>
        <end position="313"/>
    </location>
</feature>
<sequence>MPSHRHRPPGVPATTSQRAARPAALGAAAAALLLLLLAPPPPRAAAQGPESTGSIQAAFAAAAGPGSRHLKRAKAVLNRRPDPAGGDDPVTASATGQMWPLQDTIMNGLSADVVNMTCPTLAELNARTQDLFGATVYSGNIAACIMISSVENSVISNTNDSCKHPELTGYGMQRPLQFVSKSGVQAPNPLQLRTPVPDKFSPDEVKALMPLEAATYAWLFQGIRNLVEWWPCSKEFNGSLSGYLSPASASGSPMTAAMATPSPPEAEPLVKQLPSNPGVYTLRELNKNKDRDHDKGKPKPPKKVYNDYPFFSM</sequence>
<evidence type="ECO:0000256" key="1">
    <source>
        <dbReference type="SAM" id="MobiDB-lite"/>
    </source>
</evidence>
<dbReference type="KEGG" id="mng:MNEG_13535"/>
<dbReference type="EMBL" id="KK104104">
    <property type="protein sequence ID" value="KIY94427.1"/>
    <property type="molecule type" value="Genomic_DNA"/>
</dbReference>
<feature type="region of interest" description="Disordered" evidence="1">
    <location>
        <begin position="251"/>
        <end position="306"/>
    </location>
</feature>
<keyword evidence="2" id="KW-0732">Signal</keyword>
<accession>A0A0D2J381</accession>
<evidence type="ECO:0000313" key="4">
    <source>
        <dbReference type="Proteomes" id="UP000054498"/>
    </source>
</evidence>
<feature type="region of interest" description="Disordered" evidence="1">
    <location>
        <begin position="1"/>
        <end position="22"/>
    </location>
</feature>
<evidence type="ECO:0000313" key="3">
    <source>
        <dbReference type="EMBL" id="KIY94427.1"/>
    </source>
</evidence>
<name>A0A0D2J381_9CHLO</name>
<dbReference type="RefSeq" id="XP_013893447.1">
    <property type="nucleotide sequence ID" value="XM_014037993.1"/>
</dbReference>
<dbReference type="Proteomes" id="UP000054498">
    <property type="component" value="Unassembled WGS sequence"/>
</dbReference>
<feature type="signal peptide" evidence="2">
    <location>
        <begin position="1"/>
        <end position="46"/>
    </location>
</feature>
<protein>
    <submittedName>
        <fullName evidence="3">Uncharacterized protein</fullName>
    </submittedName>
</protein>
<dbReference type="GeneID" id="25731007"/>
<proteinExistence type="predicted"/>
<keyword evidence="4" id="KW-1185">Reference proteome</keyword>
<dbReference type="AlphaFoldDB" id="A0A0D2J381"/>
<organism evidence="3 4">
    <name type="scientific">Monoraphidium neglectum</name>
    <dbReference type="NCBI Taxonomy" id="145388"/>
    <lineage>
        <taxon>Eukaryota</taxon>
        <taxon>Viridiplantae</taxon>
        <taxon>Chlorophyta</taxon>
        <taxon>core chlorophytes</taxon>
        <taxon>Chlorophyceae</taxon>
        <taxon>CS clade</taxon>
        <taxon>Sphaeropleales</taxon>
        <taxon>Selenastraceae</taxon>
        <taxon>Monoraphidium</taxon>
    </lineage>
</organism>
<gene>
    <name evidence="3" type="ORF">MNEG_13535</name>
</gene>
<reference evidence="3 4" key="1">
    <citation type="journal article" date="2013" name="BMC Genomics">
        <title>Reconstruction of the lipid metabolism for the microalga Monoraphidium neglectum from its genome sequence reveals characteristics suitable for biofuel production.</title>
        <authorList>
            <person name="Bogen C."/>
            <person name="Al-Dilaimi A."/>
            <person name="Albersmeier A."/>
            <person name="Wichmann J."/>
            <person name="Grundmann M."/>
            <person name="Rupp O."/>
            <person name="Lauersen K.J."/>
            <person name="Blifernez-Klassen O."/>
            <person name="Kalinowski J."/>
            <person name="Goesmann A."/>
            <person name="Mussgnug J.H."/>
            <person name="Kruse O."/>
        </authorList>
    </citation>
    <scope>NUCLEOTIDE SEQUENCE [LARGE SCALE GENOMIC DNA]</scope>
    <source>
        <strain evidence="3 4">SAG 48.87</strain>
    </source>
</reference>
<feature type="compositionally biased region" description="Basic and acidic residues" evidence="1">
    <location>
        <begin position="284"/>
        <end position="297"/>
    </location>
</feature>